<dbReference type="EMBL" id="CP003244">
    <property type="protein sequence ID" value="AEX53890.1"/>
    <property type="molecule type" value="Genomic_DNA"/>
</dbReference>
<accession>H2IUA8</accession>
<protein>
    <recommendedName>
        <fullName evidence="3 9">Biotin carboxyl carrier protein of acetyl-CoA carboxylase</fullName>
    </recommendedName>
</protein>
<evidence type="ECO:0000259" key="10">
    <source>
        <dbReference type="PROSITE" id="PS50968"/>
    </source>
</evidence>
<dbReference type="Proteomes" id="UP000009010">
    <property type="component" value="Chromosome"/>
</dbReference>
<dbReference type="PRINTS" id="PR01071">
    <property type="entry name" value="ACOABIOTINCC"/>
</dbReference>
<dbReference type="NCBIfam" id="TIGR00531">
    <property type="entry name" value="BCCP"/>
    <property type="match status" value="1"/>
</dbReference>
<dbReference type="InterPro" id="IPR001249">
    <property type="entry name" value="AcCoA_biotinCC"/>
</dbReference>
<keyword evidence="7 9" id="KW-0275">Fatty acid biosynthesis</keyword>
<organism evidence="11 12">
    <name type="scientific">Rahnella aquatilis (strain ATCC 33071 / DSM 4594 / JCM 1683 / NBRC 105701 / NCIMB 13365 / CIP 78.65)</name>
    <dbReference type="NCBI Taxonomy" id="745277"/>
    <lineage>
        <taxon>Bacteria</taxon>
        <taxon>Pseudomonadati</taxon>
        <taxon>Pseudomonadota</taxon>
        <taxon>Gammaproteobacteria</taxon>
        <taxon>Enterobacterales</taxon>
        <taxon>Yersiniaceae</taxon>
        <taxon>Rahnella</taxon>
    </lineage>
</organism>
<evidence type="ECO:0000256" key="4">
    <source>
        <dbReference type="ARBA" id="ARBA00022516"/>
    </source>
</evidence>
<reference evidence="11 12" key="1">
    <citation type="journal article" date="2012" name="J. Bacteriol.">
        <title>Complete Genome Sequence of Rahnella aquatilis CIP 78.65.</title>
        <authorList>
            <person name="Martinez R.J."/>
            <person name="Bruce D."/>
            <person name="Detter C."/>
            <person name="Goodwin L.A."/>
            <person name="Han J."/>
            <person name="Han C.S."/>
            <person name="Held B."/>
            <person name="Land M.L."/>
            <person name="Mikhailova N."/>
            <person name="Nolan M."/>
            <person name="Pennacchio L."/>
            <person name="Pitluck S."/>
            <person name="Tapia R."/>
            <person name="Woyke T."/>
            <person name="Sobecky P.A."/>
        </authorList>
    </citation>
    <scope>NUCLEOTIDE SEQUENCE [LARGE SCALE GENOMIC DNA]</scope>
    <source>
        <strain evidence="12">ATCC 33071 / DSM 4594 / JCM 1683 / NBRC 105701 / NCIMB 13365 / CIP 78.65</strain>
    </source>
</reference>
<name>H2IUA8_RAHAC</name>
<gene>
    <name evidence="11" type="ordered locus">Rahaq2_4122</name>
</gene>
<evidence type="ECO:0000256" key="3">
    <source>
        <dbReference type="ARBA" id="ARBA00017562"/>
    </source>
</evidence>
<dbReference type="RefSeq" id="WP_015698929.1">
    <property type="nucleotide sequence ID" value="NC_016818.1"/>
</dbReference>
<keyword evidence="6 9" id="KW-0443">Lipid metabolism</keyword>
<dbReference type="PANTHER" id="PTHR45266:SF3">
    <property type="entry name" value="OXALOACETATE DECARBOXYLASE ALPHA CHAIN"/>
    <property type="match status" value="1"/>
</dbReference>
<evidence type="ECO:0000256" key="9">
    <source>
        <dbReference type="RuleBase" id="RU364072"/>
    </source>
</evidence>
<dbReference type="eggNOG" id="COG0511">
    <property type="taxonomic scope" value="Bacteria"/>
</dbReference>
<keyword evidence="12" id="KW-1185">Reference proteome</keyword>
<sequence length="154" mass="16405">MDIRKIKKLIELVEESGISELEISEGEESVRISRAAPAQAYPMMQQAYAMPVQQQPGLAAAVAPVAAPAEAAPAAISGHIVRSPMVGTFYRTPSPDAKAFIEVGQKVNAGDTLCIVEAMKMMNQIEADKSGVVKAILVESGQPVEFDEPLVVIE</sequence>
<evidence type="ECO:0000256" key="5">
    <source>
        <dbReference type="ARBA" id="ARBA00022832"/>
    </source>
</evidence>
<evidence type="ECO:0000256" key="7">
    <source>
        <dbReference type="ARBA" id="ARBA00023160"/>
    </source>
</evidence>
<dbReference type="GO" id="GO:0009317">
    <property type="term" value="C:acetyl-CoA carboxylase complex"/>
    <property type="evidence" value="ECO:0007669"/>
    <property type="project" value="InterPro"/>
</dbReference>
<evidence type="ECO:0000256" key="2">
    <source>
        <dbReference type="ARBA" id="ARBA00005194"/>
    </source>
</evidence>
<dbReference type="UniPathway" id="UPA00094"/>
<feature type="domain" description="Lipoyl-binding" evidence="10">
    <location>
        <begin position="71"/>
        <end position="154"/>
    </location>
</feature>
<evidence type="ECO:0000256" key="8">
    <source>
        <dbReference type="ARBA" id="ARBA00023267"/>
    </source>
</evidence>
<dbReference type="HOGENOM" id="CLU_016733_3_1_6"/>
<dbReference type="PATRIC" id="fig|745277.3.peg.3956"/>
<dbReference type="OrthoDB" id="9811735at2"/>
<dbReference type="InterPro" id="IPR011053">
    <property type="entry name" value="Single_hybrid_motif"/>
</dbReference>
<evidence type="ECO:0000313" key="12">
    <source>
        <dbReference type="Proteomes" id="UP000009010"/>
    </source>
</evidence>
<comment type="pathway">
    <text evidence="2 9">Lipid metabolism; fatty acid biosynthesis.</text>
</comment>
<dbReference type="KEGG" id="raq:Rahaq2_4122"/>
<dbReference type="STRING" id="745277.Rahaq2_4122"/>
<dbReference type="FunFam" id="2.40.50.100:FF:000003">
    <property type="entry name" value="Acetyl-CoA carboxylase biotin carboxyl carrier protein"/>
    <property type="match status" value="1"/>
</dbReference>
<dbReference type="InterPro" id="IPR000089">
    <property type="entry name" value="Biotin_lipoyl"/>
</dbReference>
<keyword evidence="8 9" id="KW-0092">Biotin</keyword>
<dbReference type="InterPro" id="IPR050709">
    <property type="entry name" value="Biotin_Carboxyl_Carrier/Decarb"/>
</dbReference>
<proteinExistence type="predicted"/>
<dbReference type="AlphaFoldDB" id="H2IUA8"/>
<dbReference type="SUPFAM" id="SSF51230">
    <property type="entry name" value="Single hybrid motif"/>
    <property type="match status" value="1"/>
</dbReference>
<dbReference type="CDD" id="cd06850">
    <property type="entry name" value="biotinyl_domain"/>
    <property type="match status" value="1"/>
</dbReference>
<comment type="function">
    <text evidence="1 9">This protein is a component of the acetyl coenzyme A carboxylase complex; first, biotin carboxylase catalyzes the carboxylation of the carrier protein and then the transcarboxylase transfers the carboxyl group to form malonyl-CoA.</text>
</comment>
<dbReference type="PROSITE" id="PS00188">
    <property type="entry name" value="BIOTIN"/>
    <property type="match status" value="1"/>
</dbReference>
<keyword evidence="5 9" id="KW-0276">Fatty acid metabolism</keyword>
<dbReference type="InterPro" id="IPR001882">
    <property type="entry name" value="Biotin_BS"/>
</dbReference>
<reference evidence="12" key="2">
    <citation type="submission" date="2012-01" db="EMBL/GenBank/DDBJ databases">
        <title>Complete sequence of chromosome of Rahnella aquatilis CIP 78.65.</title>
        <authorList>
            <person name="Lucas S."/>
            <person name="Han J."/>
            <person name="Lapidus A."/>
            <person name="Cheng J.-F."/>
            <person name="Goodwin L."/>
            <person name="Pitluck S."/>
            <person name="Peters L."/>
            <person name="Ovchinnikova G."/>
            <person name="Held B."/>
            <person name="Detter J.C."/>
            <person name="Han C."/>
            <person name="Tapia R."/>
            <person name="Land M."/>
            <person name="Hauser L."/>
            <person name="Kyrpides N."/>
            <person name="Ivanova N."/>
            <person name="Pagani I."/>
            <person name="Sobecky P."/>
            <person name="Martinez R."/>
            <person name="Woyke T."/>
        </authorList>
    </citation>
    <scope>NUCLEOTIDE SEQUENCE [LARGE SCALE GENOMIC DNA]</scope>
    <source>
        <strain evidence="12">ATCC 33071 / DSM 4594 / JCM 1683 / NBRC 105701 / NCIMB 13365 / CIP 78.65</strain>
    </source>
</reference>
<evidence type="ECO:0000313" key="11">
    <source>
        <dbReference type="EMBL" id="AEX53890.1"/>
    </source>
</evidence>
<evidence type="ECO:0000256" key="1">
    <source>
        <dbReference type="ARBA" id="ARBA00003761"/>
    </source>
</evidence>
<dbReference type="GO" id="GO:0003989">
    <property type="term" value="F:acetyl-CoA carboxylase activity"/>
    <property type="evidence" value="ECO:0007669"/>
    <property type="project" value="InterPro"/>
</dbReference>
<dbReference type="PANTHER" id="PTHR45266">
    <property type="entry name" value="OXALOACETATE DECARBOXYLASE ALPHA CHAIN"/>
    <property type="match status" value="1"/>
</dbReference>
<dbReference type="Gene3D" id="2.40.50.100">
    <property type="match status" value="1"/>
</dbReference>
<dbReference type="PROSITE" id="PS50968">
    <property type="entry name" value="BIOTINYL_LIPOYL"/>
    <property type="match status" value="1"/>
</dbReference>
<keyword evidence="4 9" id="KW-0444">Lipid biosynthesis</keyword>
<dbReference type="Pfam" id="PF00364">
    <property type="entry name" value="Biotin_lipoyl"/>
    <property type="match status" value="1"/>
</dbReference>
<dbReference type="GO" id="GO:0006633">
    <property type="term" value="P:fatty acid biosynthetic process"/>
    <property type="evidence" value="ECO:0007669"/>
    <property type="project" value="UniProtKB-UniPathway"/>
</dbReference>
<evidence type="ECO:0000256" key="6">
    <source>
        <dbReference type="ARBA" id="ARBA00023098"/>
    </source>
</evidence>